<dbReference type="EMBL" id="LFRF01000002">
    <property type="protein sequence ID" value="KND94417.1"/>
    <property type="molecule type" value="Genomic_DNA"/>
</dbReference>
<accession>A0A0L0NJV9</accession>
<feature type="compositionally biased region" description="Polar residues" evidence="1">
    <location>
        <begin position="136"/>
        <end position="148"/>
    </location>
</feature>
<sequence length="415" mass="44529">MRRRPKTNAVVQSLQRLCRPQMALLLMDGSAPGAYQHHHPTAPLQDIPALPSDHGPLMFPLDLSVATVLGQTDAEWDAVINGMPLTGTSPENTWVPPATRAQQSAPGPMAAGELSGAQKGLPESGLLTSGAGALWKTNTAGQSPSNTGAGLARPPTMQGDPATISRAVRKLSDLSVELHDFTLTIPPVEACWEPSQSTGDRPLEGKEFALDRILELSQLFIETLNQLFLPSSPATMSGHSDADAMAPDSAQLTGTKTRSLDQLCELLALSSYTRIVETYPAILEHVAACASRKQAIYESRLHPSHADGFPRLPSLAVGTFTMESSSATQVLVLVHMMEVLMTRSRYLVQCMVRTYAPFSFSGRIDGNAGGWSAAEQTRQPTVGQAALKGFRPREEATLQLLGTVRRALLELGHVQ</sequence>
<proteinExistence type="predicted"/>
<name>A0A0L0NJV9_TOLOC</name>
<protein>
    <submittedName>
        <fullName evidence="2">Uncharacterized protein</fullName>
    </submittedName>
</protein>
<dbReference type="Proteomes" id="UP000036947">
    <property type="component" value="Unassembled WGS sequence"/>
</dbReference>
<evidence type="ECO:0000313" key="3">
    <source>
        <dbReference type="Proteomes" id="UP000036947"/>
    </source>
</evidence>
<dbReference type="OrthoDB" id="4330117at2759"/>
<keyword evidence="3" id="KW-1185">Reference proteome</keyword>
<reference evidence="2 3" key="1">
    <citation type="journal article" date="2015" name="BMC Genomics">
        <title>The genome of the truffle-parasite Tolypocladium ophioglossoides and the evolution of antifungal peptaibiotics.</title>
        <authorList>
            <person name="Quandt C.A."/>
            <person name="Bushley K.E."/>
            <person name="Spatafora J.W."/>
        </authorList>
    </citation>
    <scope>NUCLEOTIDE SEQUENCE [LARGE SCALE GENOMIC DNA]</scope>
    <source>
        <strain evidence="2 3">CBS 100239</strain>
    </source>
</reference>
<feature type="region of interest" description="Disordered" evidence="1">
    <location>
        <begin position="99"/>
        <end position="158"/>
    </location>
</feature>
<evidence type="ECO:0000313" key="2">
    <source>
        <dbReference type="EMBL" id="KND94417.1"/>
    </source>
</evidence>
<organism evidence="2 3">
    <name type="scientific">Tolypocladium ophioglossoides (strain CBS 100239)</name>
    <name type="common">Snaketongue truffleclub</name>
    <name type="synonym">Elaphocordyceps ophioglossoides</name>
    <dbReference type="NCBI Taxonomy" id="1163406"/>
    <lineage>
        <taxon>Eukaryota</taxon>
        <taxon>Fungi</taxon>
        <taxon>Dikarya</taxon>
        <taxon>Ascomycota</taxon>
        <taxon>Pezizomycotina</taxon>
        <taxon>Sordariomycetes</taxon>
        <taxon>Hypocreomycetidae</taxon>
        <taxon>Hypocreales</taxon>
        <taxon>Ophiocordycipitaceae</taxon>
        <taxon>Tolypocladium</taxon>
    </lineage>
</organism>
<evidence type="ECO:0000256" key="1">
    <source>
        <dbReference type="SAM" id="MobiDB-lite"/>
    </source>
</evidence>
<gene>
    <name evidence="2" type="ORF">TOPH_00971</name>
</gene>
<dbReference type="AlphaFoldDB" id="A0A0L0NJV9"/>
<comment type="caution">
    <text evidence="2">The sequence shown here is derived from an EMBL/GenBank/DDBJ whole genome shotgun (WGS) entry which is preliminary data.</text>
</comment>